<sequence length="626" mass="71620">MKPFRRCQRILILSLLSLSVFAPILFVSQRLKNLTYTGRKEFIEDLSNVKYRADTLKLSAVEQEAGEGLKEPRKVLYEDTDVVSSVSYSLGENQDGKESGNVGDITDTAERMENVSGTNNESKEGDIQFQQREISSASGEKGQINQELVQHVQNEQSQSRKVIDQRIKEMKDVKSNHPAQKVNSNIRRVADKINEMKDQMIRAKAYMTFAPPNSQLVKELRLRTKEVERVVGRTHKDSDLSRSALQKMRNLEASLSKASRAFPDCSAMATKLRSMTHSAEEQVGLQKKQVTFLYHLAGSTTPKGLHCLSMQLTAEYFALDSEERQFPNQHKLQDPHLYHYAVFSDNVLACAVVVNSTVSTAMEPEKIVFHVVTDSLNFPALSMWFLLNPPGKATIQVQSIESFEWLSTKYKRPLIQKSTDPRYASELNHLRFYLPDIFPALNKIVLFDHDVVVQRDLSRLWSVNMKGKVNGAVETCRDNEPSFLQMDTFINFSDPYVANRFDVNACTWAFGMNLFDLQNWRRHKLTTLYHKYMQLGSKKPLWVAGSLPLGWVTFYNRTVALDRRWHALGLGYDSGVVQGDVDRAAVIHYDGIMKPWLDIAIGRYKGYWSKYLNYDHSHLQRCNIHA</sequence>
<dbReference type="FunFam" id="3.90.550.10:FF:000056">
    <property type="entry name" value="Hexosyltransferase"/>
    <property type="match status" value="1"/>
</dbReference>
<gene>
    <name evidence="14" type="ORF">RchiOBHm_Chr6g0289401</name>
</gene>
<dbReference type="UniPathway" id="UPA00845"/>
<reference evidence="14 15" key="1">
    <citation type="journal article" date="2018" name="Nat. Genet.">
        <title>The Rosa genome provides new insights in the design of modern roses.</title>
        <authorList>
            <person name="Bendahmane M."/>
        </authorList>
    </citation>
    <scope>NUCLEOTIDE SEQUENCE [LARGE SCALE GENOMIC DNA]</scope>
    <source>
        <strain evidence="15">cv. Old Blush</strain>
    </source>
</reference>
<dbReference type="InterPro" id="IPR002495">
    <property type="entry name" value="Glyco_trans_8"/>
</dbReference>
<dbReference type="CDD" id="cd06429">
    <property type="entry name" value="GT8_like_1"/>
    <property type="match status" value="1"/>
</dbReference>
<keyword evidence="15" id="KW-1185">Reference proteome</keyword>
<evidence type="ECO:0000256" key="1">
    <source>
        <dbReference type="ARBA" id="ARBA00004323"/>
    </source>
</evidence>
<dbReference type="GO" id="GO:0000139">
    <property type="term" value="C:Golgi membrane"/>
    <property type="evidence" value="ECO:0007669"/>
    <property type="project" value="UniProtKB-SubCell"/>
</dbReference>
<keyword evidence="7" id="KW-0735">Signal-anchor</keyword>
<keyword evidence="11" id="KW-0325">Glycoprotein</keyword>
<dbReference type="Gramene" id="PRQ25962">
    <property type="protein sequence ID" value="PRQ25962"/>
    <property type="gene ID" value="RchiOBHm_Chr6g0289401"/>
</dbReference>
<dbReference type="GO" id="GO:0047262">
    <property type="term" value="F:polygalacturonate 4-alpha-galacturonosyltransferase activity"/>
    <property type="evidence" value="ECO:0007669"/>
    <property type="project" value="InterPro"/>
</dbReference>
<dbReference type="PANTHER" id="PTHR32116">
    <property type="entry name" value="GALACTURONOSYLTRANSFERASE 4-RELATED"/>
    <property type="match status" value="1"/>
</dbReference>
<dbReference type="OrthoDB" id="411524at2759"/>
<comment type="pathway">
    <text evidence="2 13">Glycan metabolism; pectin biosynthesis.</text>
</comment>
<evidence type="ECO:0000256" key="4">
    <source>
        <dbReference type="ARBA" id="ARBA00022676"/>
    </source>
</evidence>
<evidence type="ECO:0000256" key="11">
    <source>
        <dbReference type="ARBA" id="ARBA00023180"/>
    </source>
</evidence>
<dbReference type="InterPro" id="IPR029993">
    <property type="entry name" value="GAUT"/>
</dbReference>
<keyword evidence="12 13" id="KW-0961">Cell wall biogenesis/degradation</keyword>
<keyword evidence="8" id="KW-1133">Transmembrane helix</keyword>
<keyword evidence="5 14" id="KW-0808">Transferase</keyword>
<accession>A0A2P6PVK7</accession>
<evidence type="ECO:0000256" key="13">
    <source>
        <dbReference type="RuleBase" id="RU362027"/>
    </source>
</evidence>
<evidence type="ECO:0000256" key="8">
    <source>
        <dbReference type="ARBA" id="ARBA00022989"/>
    </source>
</evidence>
<dbReference type="STRING" id="74649.A0A2P6PVK7"/>
<dbReference type="Pfam" id="PF01501">
    <property type="entry name" value="Glyco_transf_8"/>
    <property type="match status" value="1"/>
</dbReference>
<dbReference type="EMBL" id="PDCK01000044">
    <property type="protein sequence ID" value="PRQ25962.1"/>
    <property type="molecule type" value="Genomic_DNA"/>
</dbReference>
<evidence type="ECO:0000256" key="3">
    <source>
        <dbReference type="ARBA" id="ARBA00006351"/>
    </source>
</evidence>
<evidence type="ECO:0000256" key="9">
    <source>
        <dbReference type="ARBA" id="ARBA00023034"/>
    </source>
</evidence>
<evidence type="ECO:0000256" key="2">
    <source>
        <dbReference type="ARBA" id="ARBA00004877"/>
    </source>
</evidence>
<evidence type="ECO:0000256" key="12">
    <source>
        <dbReference type="ARBA" id="ARBA00023316"/>
    </source>
</evidence>
<dbReference type="InterPro" id="IPR029044">
    <property type="entry name" value="Nucleotide-diphossugar_trans"/>
</dbReference>
<evidence type="ECO:0000256" key="7">
    <source>
        <dbReference type="ARBA" id="ARBA00022968"/>
    </source>
</evidence>
<dbReference type="GO" id="GO:0045489">
    <property type="term" value="P:pectin biosynthetic process"/>
    <property type="evidence" value="ECO:0007669"/>
    <property type="project" value="UniProtKB-UniPathway"/>
</dbReference>
<comment type="subcellular location">
    <subcellularLocation>
        <location evidence="1 13">Golgi apparatus membrane</location>
        <topology evidence="1 13">Single-pass type II membrane protein</topology>
    </subcellularLocation>
</comment>
<name>A0A2P6PVK7_ROSCH</name>
<evidence type="ECO:0000313" key="14">
    <source>
        <dbReference type="EMBL" id="PRQ25962.1"/>
    </source>
</evidence>
<evidence type="ECO:0000256" key="10">
    <source>
        <dbReference type="ARBA" id="ARBA00023136"/>
    </source>
</evidence>
<dbReference type="EC" id="2.4.1.-" evidence="13"/>
<protein>
    <recommendedName>
        <fullName evidence="13">Hexosyltransferase</fullName>
        <ecNumber evidence="13">2.4.1.-</ecNumber>
    </recommendedName>
</protein>
<evidence type="ECO:0000313" key="15">
    <source>
        <dbReference type="Proteomes" id="UP000238479"/>
    </source>
</evidence>
<dbReference type="Proteomes" id="UP000238479">
    <property type="component" value="Chromosome 6"/>
</dbReference>
<dbReference type="OMA" id="HKTEFRP"/>
<keyword evidence="10" id="KW-0472">Membrane</keyword>
<dbReference type="AlphaFoldDB" id="A0A2P6PVK7"/>
<dbReference type="SUPFAM" id="SSF53448">
    <property type="entry name" value="Nucleotide-diphospho-sugar transferases"/>
    <property type="match status" value="1"/>
</dbReference>
<dbReference type="GO" id="GO:0071555">
    <property type="term" value="P:cell wall organization"/>
    <property type="evidence" value="ECO:0007669"/>
    <property type="project" value="UniProtKB-KW"/>
</dbReference>
<comment type="caution">
    <text evidence="14">The sequence shown here is derived from an EMBL/GenBank/DDBJ whole genome shotgun (WGS) entry which is preliminary data.</text>
</comment>
<keyword evidence="4 13" id="KW-0328">Glycosyltransferase</keyword>
<dbReference type="PANTHER" id="PTHR32116:SF0">
    <property type="entry name" value="GALACTURONOSYLTRANSFERASE 6-RELATED"/>
    <property type="match status" value="1"/>
</dbReference>
<proteinExistence type="inferred from homology"/>
<keyword evidence="9 13" id="KW-0333">Golgi apparatus</keyword>
<comment type="similarity">
    <text evidence="3 13">Belongs to the glycosyltransferase 8 family.</text>
</comment>
<evidence type="ECO:0000256" key="6">
    <source>
        <dbReference type="ARBA" id="ARBA00022692"/>
    </source>
</evidence>
<organism evidence="14 15">
    <name type="scientific">Rosa chinensis</name>
    <name type="common">China rose</name>
    <dbReference type="NCBI Taxonomy" id="74649"/>
    <lineage>
        <taxon>Eukaryota</taxon>
        <taxon>Viridiplantae</taxon>
        <taxon>Streptophyta</taxon>
        <taxon>Embryophyta</taxon>
        <taxon>Tracheophyta</taxon>
        <taxon>Spermatophyta</taxon>
        <taxon>Magnoliopsida</taxon>
        <taxon>eudicotyledons</taxon>
        <taxon>Gunneridae</taxon>
        <taxon>Pentapetalae</taxon>
        <taxon>rosids</taxon>
        <taxon>fabids</taxon>
        <taxon>Rosales</taxon>
        <taxon>Rosaceae</taxon>
        <taxon>Rosoideae</taxon>
        <taxon>Rosoideae incertae sedis</taxon>
        <taxon>Rosa</taxon>
    </lineage>
</organism>
<dbReference type="Gene3D" id="3.90.550.10">
    <property type="entry name" value="Spore Coat Polysaccharide Biosynthesis Protein SpsA, Chain A"/>
    <property type="match status" value="1"/>
</dbReference>
<evidence type="ECO:0000256" key="5">
    <source>
        <dbReference type="ARBA" id="ARBA00022679"/>
    </source>
</evidence>
<keyword evidence="6" id="KW-0812">Transmembrane</keyword>
<dbReference type="Pfam" id="PF25557">
    <property type="entry name" value="GAUT_1"/>
    <property type="match status" value="1"/>
</dbReference>